<feature type="compositionally biased region" description="Basic and acidic residues" evidence="2">
    <location>
        <begin position="166"/>
        <end position="210"/>
    </location>
</feature>
<keyword evidence="3" id="KW-0732">Signal</keyword>
<feature type="compositionally biased region" description="Basic and acidic residues" evidence="2">
    <location>
        <begin position="65"/>
        <end position="107"/>
    </location>
</feature>
<accession>H0HZL0</accession>
<dbReference type="InterPro" id="IPR036737">
    <property type="entry name" value="OmpA-like_sf"/>
</dbReference>
<protein>
    <submittedName>
        <fullName evidence="5">OmpA/MotB domain-containing protein</fullName>
    </submittedName>
</protein>
<feature type="domain" description="OmpA-like" evidence="4">
    <location>
        <begin position="523"/>
        <end position="648"/>
    </location>
</feature>
<feature type="compositionally biased region" description="Basic and acidic residues" evidence="2">
    <location>
        <begin position="217"/>
        <end position="280"/>
    </location>
</feature>
<dbReference type="GO" id="GO:0016020">
    <property type="term" value="C:membrane"/>
    <property type="evidence" value="ECO:0007669"/>
    <property type="project" value="UniProtKB-UniRule"/>
</dbReference>
<keyword evidence="1" id="KW-0472">Membrane</keyword>
<dbReference type="PROSITE" id="PS51123">
    <property type="entry name" value="OMPA_2"/>
    <property type="match status" value="1"/>
</dbReference>
<name>H0HZL0_9HYPH</name>
<dbReference type="PROSITE" id="PS51257">
    <property type="entry name" value="PROKAR_LIPOPROTEIN"/>
    <property type="match status" value="1"/>
</dbReference>
<dbReference type="CDD" id="cd07185">
    <property type="entry name" value="OmpA_C-like"/>
    <property type="match status" value="1"/>
</dbReference>
<feature type="region of interest" description="Disordered" evidence="2">
    <location>
        <begin position="48"/>
        <end position="300"/>
    </location>
</feature>
<dbReference type="Proteomes" id="UP000003250">
    <property type="component" value="Unassembled WGS sequence"/>
</dbReference>
<dbReference type="SUPFAM" id="SSF103088">
    <property type="entry name" value="OmpA-like"/>
    <property type="match status" value="1"/>
</dbReference>
<dbReference type="RefSeq" id="WP_008839217.1">
    <property type="nucleotide sequence ID" value="NZ_AHAM01000254.1"/>
</dbReference>
<feature type="compositionally biased region" description="Basic and acidic residues" evidence="2">
    <location>
        <begin position="114"/>
        <end position="159"/>
    </location>
</feature>
<proteinExistence type="predicted"/>
<evidence type="ECO:0000313" key="5">
    <source>
        <dbReference type="EMBL" id="EHK53817.1"/>
    </source>
</evidence>
<evidence type="ECO:0000256" key="3">
    <source>
        <dbReference type="SAM" id="SignalP"/>
    </source>
</evidence>
<feature type="chain" id="PRO_5003534240" evidence="3">
    <location>
        <begin position="25"/>
        <end position="651"/>
    </location>
</feature>
<evidence type="ECO:0000313" key="6">
    <source>
        <dbReference type="Proteomes" id="UP000003250"/>
    </source>
</evidence>
<dbReference type="Gene3D" id="3.30.1330.60">
    <property type="entry name" value="OmpA-like domain"/>
    <property type="match status" value="1"/>
</dbReference>
<evidence type="ECO:0000256" key="2">
    <source>
        <dbReference type="SAM" id="MobiDB-lite"/>
    </source>
</evidence>
<evidence type="ECO:0000259" key="4">
    <source>
        <dbReference type="PROSITE" id="PS51123"/>
    </source>
</evidence>
<organism evidence="5 6">
    <name type="scientific">Mesorhizobium alhagi CCNWXJ12-2</name>
    <dbReference type="NCBI Taxonomy" id="1107882"/>
    <lineage>
        <taxon>Bacteria</taxon>
        <taxon>Pseudomonadati</taxon>
        <taxon>Pseudomonadota</taxon>
        <taxon>Alphaproteobacteria</taxon>
        <taxon>Hyphomicrobiales</taxon>
        <taxon>Phyllobacteriaceae</taxon>
        <taxon>Allomesorhizobium</taxon>
    </lineage>
</organism>
<gene>
    <name evidence="5" type="ORF">MAXJ12_28233</name>
</gene>
<dbReference type="EMBL" id="AHAM01000254">
    <property type="protein sequence ID" value="EHK53817.1"/>
    <property type="molecule type" value="Genomic_DNA"/>
</dbReference>
<dbReference type="Pfam" id="PF00691">
    <property type="entry name" value="OmpA"/>
    <property type="match status" value="1"/>
</dbReference>
<dbReference type="InterPro" id="IPR050330">
    <property type="entry name" value="Bact_OuterMem_StrucFunc"/>
</dbReference>
<feature type="signal peptide" evidence="3">
    <location>
        <begin position="1"/>
        <end position="24"/>
    </location>
</feature>
<feature type="compositionally biased region" description="Acidic residues" evidence="2">
    <location>
        <begin position="281"/>
        <end position="292"/>
    </location>
</feature>
<dbReference type="InterPro" id="IPR006665">
    <property type="entry name" value="OmpA-like"/>
</dbReference>
<dbReference type="PANTHER" id="PTHR30329">
    <property type="entry name" value="STATOR ELEMENT OF FLAGELLAR MOTOR COMPLEX"/>
    <property type="match status" value="1"/>
</dbReference>
<dbReference type="PATRIC" id="fig|1107882.3.peg.5464"/>
<sequence>MKRQPRILAGTALGLLMACGSAAAMPLHAGSPQIRSIAGHNTAPLILAQGEGSRGAEVLKKRRAERAEKKAREASEEAGREAEKKSEQAERRREKAESDAARKREAEAGAAKKRQAEAAAEKRRRASEEAARQAGKKQEQAERRREKAESDAARKREAEAGAARKRQAEAAAERKRRAERDAAENAVRQAEKRSEQAEKRREKAEADAARKAQAARDAAEQAARRRQAESEEASERERRVRRDREIVVEEPRGEDEPRRVRRAREAEERRVRERQARERDDDRDEVTESDGEIQERRAQRRLFDSAKERRNARRDREVDEVEIRPLPRNDRDAQRETIARQVRPFIDEDGVRIERRERRRERRPEGAEILREMGDRLILQFGDQVLVESDDRRRLSRGAREVYTEELRNGRTRETIIRPNGTRIVTIRNVYGDVIRRSRFTPDGYEQVLSYVDESDYDRLRDWRDPGLDLPPIRIDIPEDEYILDASGGYGADDYYAFLDQPPVEQVQRLYSVDEVKRSARVRDITRRVDLDTITFEFGSASIAESEIVRLEGLANAMDRMLKENPAETFLIEGHTDAVGSNLANLALSDRRAEAVALALTDVFGLPPENLTTQGYGEEYLKIDTDEPERENRRVAVRRITPLVAPVASAD</sequence>
<dbReference type="AlphaFoldDB" id="H0HZL0"/>
<reference evidence="5 6" key="1">
    <citation type="journal article" date="2012" name="J. Bacteriol.">
        <title>Draft Genome Sequence of Mesorhizobium alhagi CCNWXJ12-2T, a Novel Salt-Resistant Species Isolated from the Desert of Northwestern China.</title>
        <authorList>
            <person name="Zhou M."/>
            <person name="Chen W."/>
            <person name="Chen H."/>
            <person name="Wei G."/>
        </authorList>
    </citation>
    <scope>NUCLEOTIDE SEQUENCE [LARGE SCALE GENOMIC DNA]</scope>
    <source>
        <strain evidence="5 6">CCNWXJ12-2</strain>
    </source>
</reference>
<dbReference type="PANTHER" id="PTHR30329:SF21">
    <property type="entry name" value="LIPOPROTEIN YIAD-RELATED"/>
    <property type="match status" value="1"/>
</dbReference>
<keyword evidence="6" id="KW-1185">Reference proteome</keyword>
<evidence type="ECO:0000256" key="1">
    <source>
        <dbReference type="PROSITE-ProRule" id="PRU00473"/>
    </source>
</evidence>